<dbReference type="OrthoDB" id="1001765at2759"/>
<keyword evidence="1" id="KW-0732">Signal</keyword>
<protein>
    <submittedName>
        <fullName evidence="2">Uncharacterized protein</fullName>
    </submittedName>
</protein>
<feature type="chain" id="PRO_5034299561" evidence="1">
    <location>
        <begin position="19"/>
        <end position="346"/>
    </location>
</feature>
<dbReference type="PANTHER" id="PTHR31694:SF26">
    <property type="entry name" value="OS05G0151100 PROTEIN"/>
    <property type="match status" value="1"/>
</dbReference>
<dbReference type="AlphaFoldDB" id="A0A8H3J309"/>
<proteinExistence type="predicted"/>
<dbReference type="Proteomes" id="UP000664521">
    <property type="component" value="Unassembled WGS sequence"/>
</dbReference>
<reference evidence="2" key="1">
    <citation type="submission" date="2021-03" db="EMBL/GenBank/DDBJ databases">
        <authorList>
            <person name="Tagirdzhanova G."/>
        </authorList>
    </citation>
    <scope>NUCLEOTIDE SEQUENCE</scope>
</reference>
<accession>A0A8H3J309</accession>
<dbReference type="InterPro" id="IPR052965">
    <property type="entry name" value="Pigment-catalase-like"/>
</dbReference>
<sequence>MRFSSTIAVSLAATLSIASPIELEKRVSTPKVNDGTILNYALTLEYLERAFYRGALANFTHKQFVDAGFEDPFYANLQEIYFDEQTHVSFLSGALTAAKITPTVELQYKFPYTDIPSFITLSSVLEGVGVSAYLGAAASIVNKDYLTAAGSILTVEARHTSYIRASLGESPFPNPFDTPLDFNEVYSLAAPFITGGTSPVKLPFQPFPALTLQCTQYYYENGRSSVTFSGAFAAATKFGVTSDTPIYAVFFSGLLKVRLPLPLLPASVVADILTPTIFQLPVKVRITAGNKDYKIDTIPVGAVGQVYVVLSKSASKFNDENIIAGPAILEVYPKDKAPSAPHPKCH</sequence>
<dbReference type="Pfam" id="PF13668">
    <property type="entry name" value="Ferritin_2"/>
    <property type="match status" value="1"/>
</dbReference>
<evidence type="ECO:0000313" key="2">
    <source>
        <dbReference type="EMBL" id="CAF9939780.1"/>
    </source>
</evidence>
<dbReference type="PANTHER" id="PTHR31694">
    <property type="entry name" value="DESICCATION-LIKE PROTEIN"/>
    <property type="match status" value="1"/>
</dbReference>
<name>A0A8H3J309_9LECA</name>
<dbReference type="InterPro" id="IPR009078">
    <property type="entry name" value="Ferritin-like_SF"/>
</dbReference>
<dbReference type="SUPFAM" id="SSF47240">
    <property type="entry name" value="Ferritin-like"/>
    <property type="match status" value="1"/>
</dbReference>
<dbReference type="EMBL" id="CAJPDS010000137">
    <property type="protein sequence ID" value="CAF9939780.1"/>
    <property type="molecule type" value="Genomic_DNA"/>
</dbReference>
<gene>
    <name evidence="2" type="ORF">HETSPECPRED_001892</name>
</gene>
<organism evidence="2 3">
    <name type="scientific">Heterodermia speciosa</name>
    <dbReference type="NCBI Taxonomy" id="116794"/>
    <lineage>
        <taxon>Eukaryota</taxon>
        <taxon>Fungi</taxon>
        <taxon>Dikarya</taxon>
        <taxon>Ascomycota</taxon>
        <taxon>Pezizomycotina</taxon>
        <taxon>Lecanoromycetes</taxon>
        <taxon>OSLEUM clade</taxon>
        <taxon>Lecanoromycetidae</taxon>
        <taxon>Caliciales</taxon>
        <taxon>Physciaceae</taxon>
        <taxon>Heterodermia</taxon>
    </lineage>
</organism>
<evidence type="ECO:0000313" key="3">
    <source>
        <dbReference type="Proteomes" id="UP000664521"/>
    </source>
</evidence>
<dbReference type="CDD" id="cd00657">
    <property type="entry name" value="Ferritin_like"/>
    <property type="match status" value="1"/>
</dbReference>
<feature type="signal peptide" evidence="1">
    <location>
        <begin position="1"/>
        <end position="18"/>
    </location>
</feature>
<keyword evidence="3" id="KW-1185">Reference proteome</keyword>
<comment type="caution">
    <text evidence="2">The sequence shown here is derived from an EMBL/GenBank/DDBJ whole genome shotgun (WGS) entry which is preliminary data.</text>
</comment>
<evidence type="ECO:0000256" key="1">
    <source>
        <dbReference type="SAM" id="SignalP"/>
    </source>
</evidence>